<gene>
    <name evidence="3" type="ORF">LCGC14_2525820</name>
</gene>
<reference evidence="3" key="1">
    <citation type="journal article" date="2015" name="Nature">
        <title>Complex archaea that bridge the gap between prokaryotes and eukaryotes.</title>
        <authorList>
            <person name="Spang A."/>
            <person name="Saw J.H."/>
            <person name="Jorgensen S.L."/>
            <person name="Zaremba-Niedzwiedzka K."/>
            <person name="Martijn J."/>
            <person name="Lind A.E."/>
            <person name="van Eijk R."/>
            <person name="Schleper C."/>
            <person name="Guy L."/>
            <person name="Ettema T.J."/>
        </authorList>
    </citation>
    <scope>NUCLEOTIDE SEQUENCE</scope>
</reference>
<keyword evidence="1" id="KW-1133">Transmembrane helix</keyword>
<accession>A0A0F9D6K5</accession>
<evidence type="ECO:0000313" key="3">
    <source>
        <dbReference type="EMBL" id="KKL13431.1"/>
    </source>
</evidence>
<keyword evidence="1" id="KW-0812">Transmembrane</keyword>
<evidence type="ECO:0000256" key="1">
    <source>
        <dbReference type="SAM" id="Phobius"/>
    </source>
</evidence>
<keyword evidence="1" id="KW-0472">Membrane</keyword>
<evidence type="ECO:0000259" key="2">
    <source>
        <dbReference type="Pfam" id="PF08308"/>
    </source>
</evidence>
<dbReference type="PROSITE" id="PS51257">
    <property type="entry name" value="PROKAR_LIPOPROTEIN"/>
    <property type="match status" value="1"/>
</dbReference>
<protein>
    <recommendedName>
        <fullName evidence="2">PEGA domain-containing protein</fullName>
    </recommendedName>
</protein>
<feature type="transmembrane region" description="Helical" evidence="1">
    <location>
        <begin position="6"/>
        <end position="24"/>
    </location>
</feature>
<proteinExistence type="predicted"/>
<sequence length="140" mass="15818">MGKYGLSNLAVVSLIIAVILGGCVERQLTINTQPQGALVVLNDEEIGTSPVTVSFEWYGDYDVRISKEGFATLKTHRKLESPWYDAFPFDFFAQILNPDRIVDEYEWTFELAPQEQPTREELIQNAEELKKAALTTDSTD</sequence>
<comment type="caution">
    <text evidence="3">The sequence shown here is derived from an EMBL/GenBank/DDBJ whole genome shotgun (WGS) entry which is preliminary data.</text>
</comment>
<organism evidence="3">
    <name type="scientific">marine sediment metagenome</name>
    <dbReference type="NCBI Taxonomy" id="412755"/>
    <lineage>
        <taxon>unclassified sequences</taxon>
        <taxon>metagenomes</taxon>
        <taxon>ecological metagenomes</taxon>
    </lineage>
</organism>
<dbReference type="EMBL" id="LAZR01040856">
    <property type="protein sequence ID" value="KKL13431.1"/>
    <property type="molecule type" value="Genomic_DNA"/>
</dbReference>
<dbReference type="AlphaFoldDB" id="A0A0F9D6K5"/>
<dbReference type="InterPro" id="IPR013229">
    <property type="entry name" value="PEGA"/>
</dbReference>
<dbReference type="Pfam" id="PF08308">
    <property type="entry name" value="PEGA"/>
    <property type="match status" value="1"/>
</dbReference>
<name>A0A0F9D6K5_9ZZZZ</name>
<feature type="domain" description="PEGA" evidence="2">
    <location>
        <begin position="27"/>
        <end position="76"/>
    </location>
</feature>